<keyword evidence="2" id="KW-1185">Reference proteome</keyword>
<dbReference type="Proteomes" id="UP000826234">
    <property type="component" value="Unassembled WGS sequence"/>
</dbReference>
<evidence type="ECO:0000313" key="2">
    <source>
        <dbReference type="Proteomes" id="UP000826234"/>
    </source>
</evidence>
<name>A0ABQ7T5H8_PHRPL</name>
<evidence type="ECO:0000313" key="1">
    <source>
        <dbReference type="EMBL" id="KAH0624769.1"/>
    </source>
</evidence>
<dbReference type="InterPro" id="IPR036872">
    <property type="entry name" value="CH_dom_sf"/>
</dbReference>
<organism evidence="1 2">
    <name type="scientific">Phrynosoma platyrhinos</name>
    <name type="common">Desert horned lizard</name>
    <dbReference type="NCBI Taxonomy" id="52577"/>
    <lineage>
        <taxon>Eukaryota</taxon>
        <taxon>Metazoa</taxon>
        <taxon>Chordata</taxon>
        <taxon>Craniata</taxon>
        <taxon>Vertebrata</taxon>
        <taxon>Euteleostomi</taxon>
        <taxon>Lepidosauria</taxon>
        <taxon>Squamata</taxon>
        <taxon>Bifurcata</taxon>
        <taxon>Unidentata</taxon>
        <taxon>Episquamata</taxon>
        <taxon>Toxicofera</taxon>
        <taxon>Iguania</taxon>
        <taxon>Phrynosomatidae</taxon>
        <taxon>Phrynosomatinae</taxon>
        <taxon>Phrynosoma</taxon>
    </lineage>
</organism>
<proteinExistence type="predicted"/>
<gene>
    <name evidence="1" type="ORF">JD844_032548</name>
</gene>
<protein>
    <submittedName>
        <fullName evidence="1">Uncharacterized protein</fullName>
    </submittedName>
</protein>
<dbReference type="PANTHER" id="PTHR45912">
    <property type="entry name" value="CILIA- AND FLAGELLA-ASSOCIATED PROTEIN 47"/>
    <property type="match status" value="1"/>
</dbReference>
<dbReference type="PANTHER" id="PTHR45912:SF3">
    <property type="entry name" value="CILIA- AND FLAGELLA-ASSOCIATED PROTEIN 47"/>
    <property type="match status" value="1"/>
</dbReference>
<accession>A0ABQ7T5H8</accession>
<comment type="caution">
    <text evidence="1">The sequence shown here is derived from an EMBL/GenBank/DDBJ whole genome shotgun (WGS) entry which is preliminary data.</text>
</comment>
<sequence>MSFQIGGIPSTRWIVNFDRDLLDGLVLAAQLASYCPYLVRMFFNILMEAFATDICDPNPILMLMLCVYLYERLPQYLPKKSVEFPGPLHATVLRKVQIFLL</sequence>
<dbReference type="SUPFAM" id="SSF47576">
    <property type="entry name" value="Calponin-homology domain, CH-domain"/>
    <property type="match status" value="1"/>
</dbReference>
<dbReference type="EMBL" id="JAIPUX010001232">
    <property type="protein sequence ID" value="KAH0624769.1"/>
    <property type="molecule type" value="Genomic_DNA"/>
</dbReference>
<reference evidence="1 2" key="1">
    <citation type="journal article" date="2022" name="Gigascience">
        <title>A chromosome-level genome assembly and annotation of the desert horned lizard, Phrynosoma platyrhinos, provides insight into chromosomal rearrangements among reptiles.</title>
        <authorList>
            <person name="Koochekian N."/>
            <person name="Ascanio A."/>
            <person name="Farleigh K."/>
            <person name="Card D.C."/>
            <person name="Schield D.R."/>
            <person name="Castoe T.A."/>
            <person name="Jezkova T."/>
        </authorList>
    </citation>
    <scope>NUCLEOTIDE SEQUENCE [LARGE SCALE GENOMIC DNA]</scope>
    <source>
        <strain evidence="1">NK-2021</strain>
    </source>
</reference>